<proteinExistence type="predicted"/>
<sequence length="84" mass="9578">MTFPISKSSNIGHVRVNCQLWTNYLPGDFPACFAVGIFCLFFRFRQTDNLKKWCFQQLIAFDTSHGYDSQTIYEGLVDTLGVGT</sequence>
<dbReference type="AlphaFoldDB" id="A0A0B6X734"/>
<organism evidence="2 3">
    <name type="scientific">Xenorhabdus bovienii</name>
    <name type="common">Xenorhabdus nematophila subsp. bovienii</name>
    <dbReference type="NCBI Taxonomy" id="40576"/>
    <lineage>
        <taxon>Bacteria</taxon>
        <taxon>Pseudomonadati</taxon>
        <taxon>Pseudomonadota</taxon>
        <taxon>Gammaproteobacteria</taxon>
        <taxon>Enterobacterales</taxon>
        <taxon>Morganellaceae</taxon>
        <taxon>Xenorhabdus</taxon>
    </lineage>
</organism>
<dbReference type="Proteomes" id="UP000032930">
    <property type="component" value="Chromosome"/>
</dbReference>
<protein>
    <submittedName>
        <fullName evidence="2">Uncharacterized protein</fullName>
    </submittedName>
</protein>
<feature type="transmembrane region" description="Helical" evidence="1">
    <location>
        <begin position="24"/>
        <end position="42"/>
    </location>
</feature>
<reference evidence="2 3" key="1">
    <citation type="submission" date="2014-02" db="EMBL/GenBank/DDBJ databases">
        <authorList>
            <person name="Genoscope - CEA"/>
        </authorList>
    </citation>
    <scope>NUCLEOTIDE SEQUENCE [LARGE SCALE GENOMIC DNA]</scope>
    <source>
        <strain evidence="2 3">CS03</strain>
    </source>
</reference>
<keyword evidence="1" id="KW-1133">Transmembrane helix</keyword>
<gene>
    <name evidence="2" type="ORF">XBW1_1599</name>
</gene>
<dbReference type="KEGG" id="xbv:XBW1_1599"/>
<evidence type="ECO:0000256" key="1">
    <source>
        <dbReference type="SAM" id="Phobius"/>
    </source>
</evidence>
<accession>A0A0B6X734</accession>
<evidence type="ECO:0000313" key="2">
    <source>
        <dbReference type="EMBL" id="CDM88956.1"/>
    </source>
</evidence>
<keyword evidence="1" id="KW-0472">Membrane</keyword>
<evidence type="ECO:0000313" key="3">
    <source>
        <dbReference type="Proteomes" id="UP000032930"/>
    </source>
</evidence>
<keyword evidence="1" id="KW-0812">Transmembrane</keyword>
<name>A0A0B6X734_XENBV</name>
<dbReference type="EMBL" id="FO818637">
    <property type="protein sequence ID" value="CDM88956.1"/>
    <property type="molecule type" value="Genomic_DNA"/>
</dbReference>